<dbReference type="Pfam" id="PF00916">
    <property type="entry name" value="Sulfate_transp"/>
    <property type="match status" value="1"/>
</dbReference>
<evidence type="ECO:0008006" key="11">
    <source>
        <dbReference type="Google" id="ProtNLM"/>
    </source>
</evidence>
<feature type="transmembrane region" description="Helical" evidence="6">
    <location>
        <begin position="174"/>
        <end position="196"/>
    </location>
</feature>
<keyword evidence="10" id="KW-1185">Reference proteome</keyword>
<feature type="transmembrane region" description="Helical" evidence="6">
    <location>
        <begin position="511"/>
        <end position="529"/>
    </location>
</feature>
<feature type="compositionally biased region" description="Basic and acidic residues" evidence="5">
    <location>
        <begin position="27"/>
        <end position="46"/>
    </location>
</feature>
<dbReference type="SUPFAM" id="SSF52091">
    <property type="entry name" value="SpoIIaa-like"/>
    <property type="match status" value="1"/>
</dbReference>
<dbReference type="InterPro" id="IPR052706">
    <property type="entry name" value="Membrane-Transporter-like"/>
</dbReference>
<feature type="domain" description="STAS" evidence="8">
    <location>
        <begin position="636"/>
        <end position="789"/>
    </location>
</feature>
<evidence type="ECO:0000256" key="2">
    <source>
        <dbReference type="ARBA" id="ARBA00022692"/>
    </source>
</evidence>
<dbReference type="InterPro" id="IPR036513">
    <property type="entry name" value="STAS_dom_sf"/>
</dbReference>
<dbReference type="Gene3D" id="3.30.750.24">
    <property type="entry name" value="STAS domain"/>
    <property type="match status" value="1"/>
</dbReference>
<feature type="region of interest" description="Disordered" evidence="5">
    <location>
        <begin position="1"/>
        <end position="110"/>
    </location>
</feature>
<dbReference type="CDD" id="cd00038">
    <property type="entry name" value="CAP_ED"/>
    <property type="match status" value="1"/>
</dbReference>
<keyword evidence="3 6" id="KW-1133">Transmembrane helix</keyword>
<protein>
    <recommendedName>
        <fullName evidence="11">Sulfate transporter</fullName>
    </recommendedName>
</protein>
<proteinExistence type="predicted"/>
<feature type="compositionally biased region" description="Polar residues" evidence="5">
    <location>
        <begin position="1"/>
        <end position="21"/>
    </location>
</feature>
<dbReference type="InterPro" id="IPR018490">
    <property type="entry name" value="cNMP-bd_dom_sf"/>
</dbReference>
<dbReference type="CDD" id="cd07042">
    <property type="entry name" value="STAS_SulP_like_sulfate_transporter"/>
    <property type="match status" value="1"/>
</dbReference>
<name>A0AAW1PM27_9CHLO</name>
<feature type="transmembrane region" description="Helical" evidence="6">
    <location>
        <begin position="439"/>
        <end position="457"/>
    </location>
</feature>
<dbReference type="PANTHER" id="PTHR43310">
    <property type="entry name" value="SULFATE TRANSPORTER YBAR-RELATED"/>
    <property type="match status" value="1"/>
</dbReference>
<evidence type="ECO:0000256" key="5">
    <source>
        <dbReference type="SAM" id="MobiDB-lite"/>
    </source>
</evidence>
<evidence type="ECO:0000259" key="8">
    <source>
        <dbReference type="PROSITE" id="PS50801"/>
    </source>
</evidence>
<keyword evidence="2 6" id="KW-0812">Transmembrane</keyword>
<gene>
    <name evidence="9" type="ORF">WJX73_000129</name>
</gene>
<feature type="transmembrane region" description="Helical" evidence="6">
    <location>
        <begin position="208"/>
        <end position="226"/>
    </location>
</feature>
<dbReference type="PROSITE" id="PS50042">
    <property type="entry name" value="CNMP_BINDING_3"/>
    <property type="match status" value="1"/>
</dbReference>
<dbReference type="PANTHER" id="PTHR43310:SF2">
    <property type="entry name" value="SLC26A_SULP TRANSPORTER DOMAIN-CONTAINING PROTEIN"/>
    <property type="match status" value="1"/>
</dbReference>
<dbReference type="Gene3D" id="2.60.120.10">
    <property type="entry name" value="Jelly Rolls"/>
    <property type="match status" value="1"/>
</dbReference>
<dbReference type="InterPro" id="IPR002645">
    <property type="entry name" value="STAS_dom"/>
</dbReference>
<dbReference type="Proteomes" id="UP001465755">
    <property type="component" value="Unassembled WGS sequence"/>
</dbReference>
<dbReference type="InterPro" id="IPR011547">
    <property type="entry name" value="SLC26A/SulP_dom"/>
</dbReference>
<dbReference type="InterPro" id="IPR014710">
    <property type="entry name" value="RmlC-like_jellyroll"/>
</dbReference>
<evidence type="ECO:0000256" key="1">
    <source>
        <dbReference type="ARBA" id="ARBA00004141"/>
    </source>
</evidence>
<comment type="caution">
    <text evidence="9">The sequence shown here is derived from an EMBL/GenBank/DDBJ whole genome shotgun (WGS) entry which is preliminary data.</text>
</comment>
<accession>A0AAW1PM27</accession>
<feature type="transmembrane region" description="Helical" evidence="6">
    <location>
        <begin position="338"/>
        <end position="360"/>
    </location>
</feature>
<dbReference type="SUPFAM" id="SSF51206">
    <property type="entry name" value="cAMP-binding domain-like"/>
    <property type="match status" value="1"/>
</dbReference>
<dbReference type="EMBL" id="JALJOQ010000013">
    <property type="protein sequence ID" value="KAK9810835.1"/>
    <property type="molecule type" value="Genomic_DNA"/>
</dbReference>
<evidence type="ECO:0000256" key="3">
    <source>
        <dbReference type="ARBA" id="ARBA00022989"/>
    </source>
</evidence>
<sequence>MSTGRRSALSDSLLQSGNHEANQARHRSAELRLSFDRAHPNADRISESPSQYGRSPLIGSPWPYLVRKSSAGAPAVPPSDNSDSEDDEASTTSRPSHHHDRRTSLPRSSFAFSPVREESAALLAERRSQPLNRPPLPHSATTPEAIGVDAPGGPDPEGQDLDKKPPGRFNFNDILYGIINSIVGVPTMISFAAIIFKAPLYSAYLGQMAKLAFLASAVHQFVFTFASNLPFAVGQVQDVGLIFLSAMATSIAEEGKAKGDAKAEILGTTLITLALATTLVGICIILVGVYKLASLVQYVPLPVVAGYLGYVGYFCLAAGISLACNVEVDSFLSWRNLFSLDAAMRLGPAVASTLLLWTTIKFARHPAALPCVLLAIPLTFWAVIILGLGWDIQTASQHGWVLEGQPKEPFWQLYRLFNLQHLREQGLDWGGLLRQLPKMLALFLVVAFGSSLDVAAIQADTPGQLDYNHELKTVGLSNLVCGLTGAGFTGSYIFSQTIFSMRANVTSRVHGLIIAGTEFALFVIPFSVVQYMPNFFFGSLLMVFGIEITADWLVFSYFKVTKVEFGLLWATYLAIMYAGLEAGIGAGIMMATLYFAFAYARVNVQTFTVVPSRSSAIRTLSERLVLELFNRRMAAVTLTGYIFFGSSISISDEVMTVAKNLVSNEDDKLEEAVREIQAAEKQGSDTFQNTTRETLRAAFAAAPRFILLDFRQVHGLDATAAQSFGTLWSRLRTMGVELVLTQLHPETDATMLRLLDAHGVSVDTDGRSAHTDIDARRAFETMEDGMEHCEAQFLELAVAYGLIKAPRAVMNLEDTLRLQIGADSLPTDKVDLSQAAAQMRPYMQEATYDAHQPLYEVGSSASNLFVVLEGSVEMITNFLGGPSQQFKDLPRNTASKSPDRKFLYGPGSLIGTTDFFLERPRSFSASALKPTRVLVLERSSFNKLATQAPQAAIALLTIVVRTSILDSTQVWEMLDRNNV</sequence>
<evidence type="ECO:0000256" key="4">
    <source>
        <dbReference type="ARBA" id="ARBA00023136"/>
    </source>
</evidence>
<dbReference type="Pfam" id="PF01740">
    <property type="entry name" value="STAS"/>
    <property type="match status" value="1"/>
</dbReference>
<feature type="transmembrane region" description="Helical" evidence="6">
    <location>
        <begin position="477"/>
        <end position="499"/>
    </location>
</feature>
<dbReference type="PROSITE" id="PS50801">
    <property type="entry name" value="STAS"/>
    <property type="match status" value="1"/>
</dbReference>
<comment type="subcellular location">
    <subcellularLocation>
        <location evidence="1">Membrane</location>
        <topology evidence="1">Multi-pass membrane protein</topology>
    </subcellularLocation>
</comment>
<feature type="region of interest" description="Disordered" evidence="5">
    <location>
        <begin position="127"/>
        <end position="164"/>
    </location>
</feature>
<feature type="transmembrane region" description="Helical" evidence="6">
    <location>
        <begin position="535"/>
        <end position="555"/>
    </location>
</feature>
<evidence type="ECO:0000313" key="10">
    <source>
        <dbReference type="Proteomes" id="UP001465755"/>
    </source>
</evidence>
<dbReference type="Pfam" id="PF00027">
    <property type="entry name" value="cNMP_binding"/>
    <property type="match status" value="1"/>
</dbReference>
<dbReference type="InterPro" id="IPR000595">
    <property type="entry name" value="cNMP-bd_dom"/>
</dbReference>
<evidence type="ECO:0000313" key="9">
    <source>
        <dbReference type="EMBL" id="KAK9810835.1"/>
    </source>
</evidence>
<feature type="transmembrane region" description="Helical" evidence="6">
    <location>
        <begin position="366"/>
        <end position="390"/>
    </location>
</feature>
<keyword evidence="4 6" id="KW-0472">Membrane</keyword>
<dbReference type="AlphaFoldDB" id="A0AAW1PM27"/>
<feature type="domain" description="Cyclic nucleotide-binding" evidence="7">
    <location>
        <begin position="843"/>
        <end position="944"/>
    </location>
</feature>
<evidence type="ECO:0000259" key="7">
    <source>
        <dbReference type="PROSITE" id="PS50042"/>
    </source>
</evidence>
<evidence type="ECO:0000256" key="6">
    <source>
        <dbReference type="SAM" id="Phobius"/>
    </source>
</evidence>
<reference evidence="9 10" key="1">
    <citation type="journal article" date="2024" name="Nat. Commun.">
        <title>Phylogenomics reveals the evolutionary origins of lichenization in chlorophyte algae.</title>
        <authorList>
            <person name="Puginier C."/>
            <person name="Libourel C."/>
            <person name="Otte J."/>
            <person name="Skaloud P."/>
            <person name="Haon M."/>
            <person name="Grisel S."/>
            <person name="Petersen M."/>
            <person name="Berrin J.G."/>
            <person name="Delaux P.M."/>
            <person name="Dal Grande F."/>
            <person name="Keller J."/>
        </authorList>
    </citation>
    <scope>NUCLEOTIDE SEQUENCE [LARGE SCALE GENOMIC DNA]</scope>
    <source>
        <strain evidence="9 10">SAG 2036</strain>
    </source>
</reference>
<feature type="transmembrane region" description="Helical" evidence="6">
    <location>
        <begin position="567"/>
        <end position="597"/>
    </location>
</feature>
<feature type="transmembrane region" description="Helical" evidence="6">
    <location>
        <begin position="307"/>
        <end position="326"/>
    </location>
</feature>
<dbReference type="GO" id="GO:0016020">
    <property type="term" value="C:membrane"/>
    <property type="evidence" value="ECO:0007669"/>
    <property type="project" value="UniProtKB-SubCell"/>
</dbReference>
<organism evidence="9 10">
    <name type="scientific">Symbiochloris irregularis</name>
    <dbReference type="NCBI Taxonomy" id="706552"/>
    <lineage>
        <taxon>Eukaryota</taxon>
        <taxon>Viridiplantae</taxon>
        <taxon>Chlorophyta</taxon>
        <taxon>core chlorophytes</taxon>
        <taxon>Trebouxiophyceae</taxon>
        <taxon>Trebouxiales</taxon>
        <taxon>Trebouxiaceae</taxon>
        <taxon>Symbiochloris</taxon>
    </lineage>
</organism>
<feature type="transmembrane region" description="Helical" evidence="6">
    <location>
        <begin position="265"/>
        <end position="287"/>
    </location>
</feature>